<dbReference type="Pfam" id="PF08443">
    <property type="entry name" value="RimK"/>
    <property type="match status" value="1"/>
</dbReference>
<organism evidence="3 4">
    <name type="scientific">Candidatus Lokiarchaeum ossiferum</name>
    <dbReference type="NCBI Taxonomy" id="2951803"/>
    <lineage>
        <taxon>Archaea</taxon>
        <taxon>Promethearchaeati</taxon>
        <taxon>Promethearchaeota</taxon>
        <taxon>Promethearchaeia</taxon>
        <taxon>Promethearchaeales</taxon>
        <taxon>Promethearchaeaceae</taxon>
        <taxon>Candidatus Lokiarchaeum</taxon>
    </lineage>
</organism>
<dbReference type="InterPro" id="IPR013651">
    <property type="entry name" value="ATP-grasp_RimK-type"/>
</dbReference>
<accession>A0ABY6HWV6</accession>
<sequence length="341" mass="40629">MKIAIHCTEKENFCQDWIKYCINNKINYKKVNCLSANIFKDLDDCDILLWHWNHLNYSQYLIAKEFLFIIEFYSDISIFPNFKTGWHFDDKIAQSILLERIQAPIPKYWTFFDEKSALEHKNEIEYPVVFKLRKGSGSSNVKLIKNKSMFEKEVKMMFSIGKNPTNNYIGDAIKKKGIFTYLKHILKIGLVTAIKRYFKFQKKTKSFPKERDYFYIQEFIKDCDRDYRVIVIGDYAYAFERFVRKNDFRASGSGKFRIDQQSIDKNLINIGFKIADKLNTDCITFDFVKSGRGYVILEISYGFVPWKWESFWNRELKIIQEPLNPVDLIIKNIIQKHNSNH</sequence>
<dbReference type="SUPFAM" id="SSF56059">
    <property type="entry name" value="Glutathione synthetase ATP-binding domain-like"/>
    <property type="match status" value="1"/>
</dbReference>
<keyword evidence="4" id="KW-1185">Reference proteome</keyword>
<keyword evidence="1" id="KW-0547">Nucleotide-binding</keyword>
<feature type="domain" description="ATP-grasp" evidence="2">
    <location>
        <begin position="95"/>
        <end position="334"/>
    </location>
</feature>
<evidence type="ECO:0000313" key="4">
    <source>
        <dbReference type="Proteomes" id="UP001208689"/>
    </source>
</evidence>
<dbReference type="PANTHER" id="PTHR21621:SF0">
    <property type="entry name" value="BETA-CITRYLGLUTAMATE SYNTHASE B-RELATED"/>
    <property type="match status" value="1"/>
</dbReference>
<keyword evidence="1" id="KW-0067">ATP-binding</keyword>
<proteinExistence type="predicted"/>
<dbReference type="PROSITE" id="PS50975">
    <property type="entry name" value="ATP_GRASP"/>
    <property type="match status" value="1"/>
</dbReference>
<dbReference type="PANTHER" id="PTHR21621">
    <property type="entry name" value="RIBOSOMAL PROTEIN S6 MODIFICATION PROTEIN"/>
    <property type="match status" value="1"/>
</dbReference>
<evidence type="ECO:0000256" key="1">
    <source>
        <dbReference type="PROSITE-ProRule" id="PRU00409"/>
    </source>
</evidence>
<dbReference type="EMBL" id="CP104013">
    <property type="protein sequence ID" value="UYP48011.1"/>
    <property type="molecule type" value="Genomic_DNA"/>
</dbReference>
<dbReference type="InterPro" id="IPR011761">
    <property type="entry name" value="ATP-grasp"/>
</dbReference>
<name>A0ABY6HWV6_9ARCH</name>
<evidence type="ECO:0000259" key="2">
    <source>
        <dbReference type="PROSITE" id="PS50975"/>
    </source>
</evidence>
<dbReference type="Proteomes" id="UP001208689">
    <property type="component" value="Chromosome"/>
</dbReference>
<protein>
    <recommendedName>
        <fullName evidence="2">ATP-grasp domain-containing protein</fullName>
    </recommendedName>
</protein>
<dbReference type="Gene3D" id="3.30.470.20">
    <property type="entry name" value="ATP-grasp fold, B domain"/>
    <property type="match status" value="2"/>
</dbReference>
<evidence type="ECO:0000313" key="3">
    <source>
        <dbReference type="EMBL" id="UYP48011.1"/>
    </source>
</evidence>
<reference evidence="3" key="1">
    <citation type="submission" date="2022-09" db="EMBL/GenBank/DDBJ databases">
        <title>Actin cytoskeleton and complex cell architecture in an #Asgard archaeon.</title>
        <authorList>
            <person name="Ponce Toledo R.I."/>
            <person name="Schleper C."/>
            <person name="Rodrigues Oliveira T."/>
            <person name="Wollweber F."/>
            <person name="Xu J."/>
            <person name="Rittmann S."/>
            <person name="Klingl A."/>
            <person name="Pilhofer M."/>
        </authorList>
    </citation>
    <scope>NUCLEOTIDE SEQUENCE</scope>
    <source>
        <strain evidence="3">B-35</strain>
    </source>
</reference>
<gene>
    <name evidence="3" type="ORF">NEF87_004296</name>
</gene>